<comment type="caution">
    <text evidence="1">The sequence shown here is derived from an EMBL/GenBank/DDBJ whole genome shotgun (WGS) entry which is preliminary data.</text>
</comment>
<proteinExistence type="predicted"/>
<evidence type="ECO:0000313" key="1">
    <source>
        <dbReference type="EMBL" id="CAB1458604.1"/>
    </source>
</evidence>
<evidence type="ECO:0000313" key="2">
    <source>
        <dbReference type="Proteomes" id="UP001153269"/>
    </source>
</evidence>
<keyword evidence="2" id="KW-1185">Reference proteome</keyword>
<dbReference type="AlphaFoldDB" id="A0A9N7VZB5"/>
<dbReference type="EMBL" id="CADEAL010004395">
    <property type="protein sequence ID" value="CAB1458604.1"/>
    <property type="molecule type" value="Genomic_DNA"/>
</dbReference>
<sequence>MGQSVEASLKPVQRSISVSECRQVPGRHHEMGTALDHGAGQSSQSTRSWGHLPGTITVMVLCRLHRPVVHSSRCWEAGPCSPAVPVTRGHRGDGVQPHHVGKQHNMAPLRSADAGRHMNLSVDTAALCSEPRRIPDPDTVMRWDEAIHRGKSQGQKQQRNFPTLPSLEILLEMCNGKQFCFLKGQAAIKWNGAVSLSVLMELILGSFTPLVTET</sequence>
<protein>
    <submittedName>
        <fullName evidence="1">Uncharacterized protein</fullName>
    </submittedName>
</protein>
<gene>
    <name evidence="1" type="ORF">PLEPLA_LOCUS46434</name>
</gene>
<organism evidence="1 2">
    <name type="scientific">Pleuronectes platessa</name>
    <name type="common">European plaice</name>
    <dbReference type="NCBI Taxonomy" id="8262"/>
    <lineage>
        <taxon>Eukaryota</taxon>
        <taxon>Metazoa</taxon>
        <taxon>Chordata</taxon>
        <taxon>Craniata</taxon>
        <taxon>Vertebrata</taxon>
        <taxon>Euteleostomi</taxon>
        <taxon>Actinopterygii</taxon>
        <taxon>Neopterygii</taxon>
        <taxon>Teleostei</taxon>
        <taxon>Neoteleostei</taxon>
        <taxon>Acanthomorphata</taxon>
        <taxon>Carangaria</taxon>
        <taxon>Pleuronectiformes</taxon>
        <taxon>Pleuronectoidei</taxon>
        <taxon>Pleuronectidae</taxon>
        <taxon>Pleuronectes</taxon>
    </lineage>
</organism>
<reference evidence="1" key="1">
    <citation type="submission" date="2020-03" db="EMBL/GenBank/DDBJ databases">
        <authorList>
            <person name="Weist P."/>
        </authorList>
    </citation>
    <scope>NUCLEOTIDE SEQUENCE</scope>
</reference>
<dbReference type="Proteomes" id="UP001153269">
    <property type="component" value="Unassembled WGS sequence"/>
</dbReference>
<name>A0A9N7VZB5_PLEPL</name>
<accession>A0A9N7VZB5</accession>